<dbReference type="AlphaFoldDB" id="A0A7X0RIK8"/>
<organism evidence="2 3">
    <name type="scientific">Nocardioides luti</name>
    <dbReference type="NCBI Taxonomy" id="2761101"/>
    <lineage>
        <taxon>Bacteria</taxon>
        <taxon>Bacillati</taxon>
        <taxon>Actinomycetota</taxon>
        <taxon>Actinomycetes</taxon>
        <taxon>Propionibacteriales</taxon>
        <taxon>Nocardioidaceae</taxon>
        <taxon>Nocardioides</taxon>
    </lineage>
</organism>
<keyword evidence="3" id="KW-1185">Reference proteome</keyword>
<evidence type="ECO:0000256" key="1">
    <source>
        <dbReference type="SAM" id="SignalP"/>
    </source>
</evidence>
<accession>A0A7X0RIK8</accession>
<sequence>MSSTRLRRTATWAGATLVAALVPIVVVAAPSRADAGCTSEVASGMLVVTTVCDDSTPPVTAPVAMSPVADANGYLDAQDGNDVTFTFSGSYDDADTDPITLQCQLGTSPTPVESAWETCTSPKTYPDLAESGDGPAYVFLVRAVDAADQAIAADQQGTNCPPVSCTPASSDVPDLDATPASTTFRVDTVKPSTVVFGGPVDNEGTGSPIATAPQTSFTIDSNEDGATFRCALDGANVPCGKGSVPVGGLTGGDKTFSARATDPAGNEGVAATKSFTVPYDLTRSRHWKLVRAKGAFAGKVLMTRQSGSRVRLTVRNVREIRLLAPANPKLGKIRVRVGTGAWKVINLGQGTAPRITYLVRSGQSALVSGPVVIEALPGGKPVRVDALVFPPG</sequence>
<protein>
    <recommendedName>
        <fullName evidence="4">Bacterial Ig-like domain-containing protein</fullName>
    </recommendedName>
</protein>
<name>A0A7X0RIK8_9ACTN</name>
<gene>
    <name evidence="2" type="ORF">H5V45_11695</name>
</gene>
<comment type="caution">
    <text evidence="2">The sequence shown here is derived from an EMBL/GenBank/DDBJ whole genome shotgun (WGS) entry which is preliminary data.</text>
</comment>
<dbReference type="Proteomes" id="UP000523955">
    <property type="component" value="Unassembled WGS sequence"/>
</dbReference>
<dbReference type="EMBL" id="JACKXE010000001">
    <property type="protein sequence ID" value="MBB6627980.1"/>
    <property type="molecule type" value="Genomic_DNA"/>
</dbReference>
<feature type="signal peptide" evidence="1">
    <location>
        <begin position="1"/>
        <end position="28"/>
    </location>
</feature>
<evidence type="ECO:0000313" key="2">
    <source>
        <dbReference type="EMBL" id="MBB6627980.1"/>
    </source>
</evidence>
<feature type="chain" id="PRO_5030997613" description="Bacterial Ig-like domain-containing protein" evidence="1">
    <location>
        <begin position="29"/>
        <end position="392"/>
    </location>
</feature>
<evidence type="ECO:0008006" key="4">
    <source>
        <dbReference type="Google" id="ProtNLM"/>
    </source>
</evidence>
<reference evidence="2 3" key="1">
    <citation type="submission" date="2020-08" db="EMBL/GenBank/DDBJ databases">
        <authorList>
            <person name="Seo M.-J."/>
        </authorList>
    </citation>
    <scope>NUCLEOTIDE SEQUENCE [LARGE SCALE GENOMIC DNA]</scope>
    <source>
        <strain evidence="2 3">KIGAM211</strain>
    </source>
</reference>
<dbReference type="RefSeq" id="WP_185253077.1">
    <property type="nucleotide sequence ID" value="NZ_JACKXE010000001.1"/>
</dbReference>
<keyword evidence="1" id="KW-0732">Signal</keyword>
<proteinExistence type="predicted"/>
<evidence type="ECO:0000313" key="3">
    <source>
        <dbReference type="Proteomes" id="UP000523955"/>
    </source>
</evidence>